<evidence type="ECO:0000256" key="1">
    <source>
        <dbReference type="ARBA" id="ARBA00022574"/>
    </source>
</evidence>
<feature type="region of interest" description="Disordered" evidence="4">
    <location>
        <begin position="334"/>
        <end position="371"/>
    </location>
</feature>
<evidence type="ECO:0000256" key="3">
    <source>
        <dbReference type="PROSITE-ProRule" id="PRU00221"/>
    </source>
</evidence>
<dbReference type="EMBL" id="JAPQKI010000011">
    <property type="protein sequence ID" value="KAJ5082644.1"/>
    <property type="molecule type" value="Genomic_DNA"/>
</dbReference>
<sequence>MTTSSNRDHFFQTSAALDEQQRKDAKSQNTNGNPIRLQSKILAVRADPSRPGSIYVAQSSGIVRRIVLETGETTAIFKGPAAPLTSLCLSPDGKLLFAGCWDKTVWSWNVASAEPRQRYEGHSDFVKSVVSARLQGQDLLITGGADAQVLVFNLSTGQRTETFKGHARGIQDLNVDPEVEDAQAIVFSAGSDREIRQFKIFGGGDDGEPLLPHDTSVYKLFFDQDGDLWTASADKTAKCLVRADGWKPNLSLEHPDFVRDVLVYEAGGWVVTACRDEEVRVWNRSTGELHHTFSGHFEEVTGLVLVGSTVVSVAIDGTVRQWSLRPSDLQKAVELAQKSPAEEPEPKAETMLTEEEERELAELMGDDKTID</sequence>
<dbReference type="InterPro" id="IPR036322">
    <property type="entry name" value="WD40_repeat_dom_sf"/>
</dbReference>
<name>A0A9W9EJ19_9EURO</name>
<feature type="repeat" description="WD" evidence="3">
    <location>
        <begin position="251"/>
        <end position="292"/>
    </location>
</feature>
<proteinExistence type="predicted"/>
<evidence type="ECO:0000256" key="2">
    <source>
        <dbReference type="ARBA" id="ARBA00022737"/>
    </source>
</evidence>
<dbReference type="Gene3D" id="2.130.10.10">
    <property type="entry name" value="YVTN repeat-like/Quinoprotein amine dehydrogenase"/>
    <property type="match status" value="2"/>
</dbReference>
<dbReference type="Proteomes" id="UP001149074">
    <property type="component" value="Unassembled WGS sequence"/>
</dbReference>
<reference evidence="5" key="1">
    <citation type="submission" date="2022-11" db="EMBL/GenBank/DDBJ databases">
        <authorList>
            <person name="Petersen C."/>
        </authorList>
    </citation>
    <scope>NUCLEOTIDE SEQUENCE</scope>
    <source>
        <strain evidence="5">IBT 30761</strain>
    </source>
</reference>
<evidence type="ECO:0000256" key="4">
    <source>
        <dbReference type="SAM" id="MobiDB-lite"/>
    </source>
</evidence>
<dbReference type="FunFam" id="2.130.10.10:FF:001196">
    <property type="entry name" value="WD repeat protein (AFU_orthologue AFUA_1G12380)"/>
    <property type="match status" value="1"/>
</dbReference>
<feature type="region of interest" description="Disordered" evidence="4">
    <location>
        <begin position="1"/>
        <end position="33"/>
    </location>
</feature>
<evidence type="ECO:0000313" key="6">
    <source>
        <dbReference type="Proteomes" id="UP001149074"/>
    </source>
</evidence>
<dbReference type="InterPro" id="IPR019775">
    <property type="entry name" value="WD40_repeat_CS"/>
</dbReference>
<dbReference type="Pfam" id="PF00400">
    <property type="entry name" value="WD40"/>
    <property type="match status" value="3"/>
</dbReference>
<dbReference type="OrthoDB" id="6262491at2759"/>
<reference evidence="5" key="2">
    <citation type="journal article" date="2023" name="IMA Fungus">
        <title>Comparative genomic study of the Penicillium genus elucidates a diverse pangenome and 15 lateral gene transfer events.</title>
        <authorList>
            <person name="Petersen C."/>
            <person name="Sorensen T."/>
            <person name="Nielsen M.R."/>
            <person name="Sondergaard T.E."/>
            <person name="Sorensen J.L."/>
            <person name="Fitzpatrick D.A."/>
            <person name="Frisvad J.C."/>
            <person name="Nielsen K.L."/>
        </authorList>
    </citation>
    <scope>NUCLEOTIDE SEQUENCE</scope>
    <source>
        <strain evidence="5">IBT 30761</strain>
    </source>
</reference>
<dbReference type="RefSeq" id="XP_056469166.1">
    <property type="nucleotide sequence ID" value="XM_056624178.1"/>
</dbReference>
<keyword evidence="1 3" id="KW-0853">WD repeat</keyword>
<comment type="caution">
    <text evidence="5">The sequence shown here is derived from an EMBL/GenBank/DDBJ whole genome shotgun (WGS) entry which is preliminary data.</text>
</comment>
<dbReference type="PROSITE" id="PS50082">
    <property type="entry name" value="WD_REPEATS_2"/>
    <property type="match status" value="2"/>
</dbReference>
<organism evidence="5 6">
    <name type="scientific">Penicillium argentinense</name>
    <dbReference type="NCBI Taxonomy" id="1131581"/>
    <lineage>
        <taxon>Eukaryota</taxon>
        <taxon>Fungi</taxon>
        <taxon>Dikarya</taxon>
        <taxon>Ascomycota</taxon>
        <taxon>Pezizomycotina</taxon>
        <taxon>Eurotiomycetes</taxon>
        <taxon>Eurotiomycetidae</taxon>
        <taxon>Eurotiales</taxon>
        <taxon>Aspergillaceae</taxon>
        <taxon>Penicillium</taxon>
    </lineage>
</organism>
<keyword evidence="2" id="KW-0677">Repeat</keyword>
<dbReference type="PROSITE" id="PS00678">
    <property type="entry name" value="WD_REPEATS_1"/>
    <property type="match status" value="1"/>
</dbReference>
<dbReference type="InterPro" id="IPR015943">
    <property type="entry name" value="WD40/YVTN_repeat-like_dom_sf"/>
</dbReference>
<gene>
    <name evidence="5" type="ORF">N7532_011687</name>
</gene>
<evidence type="ECO:0000313" key="5">
    <source>
        <dbReference type="EMBL" id="KAJ5082644.1"/>
    </source>
</evidence>
<dbReference type="AlphaFoldDB" id="A0A9W9EJ19"/>
<dbReference type="InterPro" id="IPR001680">
    <property type="entry name" value="WD40_rpt"/>
</dbReference>
<evidence type="ECO:0008006" key="7">
    <source>
        <dbReference type="Google" id="ProtNLM"/>
    </source>
</evidence>
<feature type="compositionally biased region" description="Basic and acidic residues" evidence="4">
    <location>
        <begin position="1"/>
        <end position="10"/>
    </location>
</feature>
<dbReference type="SMART" id="SM00320">
    <property type="entry name" value="WD40"/>
    <property type="match status" value="6"/>
</dbReference>
<dbReference type="PANTHER" id="PTHR19848">
    <property type="entry name" value="WD40 REPEAT PROTEIN"/>
    <property type="match status" value="1"/>
</dbReference>
<accession>A0A9W9EJ19</accession>
<dbReference type="GeneID" id="81363157"/>
<dbReference type="SUPFAM" id="SSF50978">
    <property type="entry name" value="WD40 repeat-like"/>
    <property type="match status" value="1"/>
</dbReference>
<protein>
    <recommendedName>
        <fullName evidence="7">WD repeat protein</fullName>
    </recommendedName>
</protein>
<feature type="repeat" description="WD" evidence="3">
    <location>
        <begin position="77"/>
        <end position="118"/>
    </location>
</feature>
<keyword evidence="6" id="KW-1185">Reference proteome</keyword>
<dbReference type="PANTHER" id="PTHR19848:SF8">
    <property type="entry name" value="F-BOX AND WD REPEAT DOMAIN CONTAINING 7"/>
    <property type="match status" value="1"/>
</dbReference>